<keyword evidence="3" id="KW-1185">Reference proteome</keyword>
<reference evidence="2" key="1">
    <citation type="journal article" date="2019" name="bioRxiv">
        <title>The Genome of the Zebra Mussel, Dreissena polymorpha: A Resource for Invasive Species Research.</title>
        <authorList>
            <person name="McCartney M.A."/>
            <person name="Auch B."/>
            <person name="Kono T."/>
            <person name="Mallez S."/>
            <person name="Zhang Y."/>
            <person name="Obille A."/>
            <person name="Becker A."/>
            <person name="Abrahante J.E."/>
            <person name="Garbe J."/>
            <person name="Badalamenti J.P."/>
            <person name="Herman A."/>
            <person name="Mangelson H."/>
            <person name="Liachko I."/>
            <person name="Sullivan S."/>
            <person name="Sone E.D."/>
            <person name="Koren S."/>
            <person name="Silverstein K.A.T."/>
            <person name="Beckman K.B."/>
            <person name="Gohl D.M."/>
        </authorList>
    </citation>
    <scope>NUCLEOTIDE SEQUENCE</scope>
    <source>
        <strain evidence="2">Duluth1</strain>
        <tissue evidence="2">Whole animal</tissue>
    </source>
</reference>
<feature type="compositionally biased region" description="Basic residues" evidence="1">
    <location>
        <begin position="81"/>
        <end position="91"/>
    </location>
</feature>
<sequence>MTGLVYTVSKERFGLAEKKPEKPAPIISRIQRLIKQTRKELTSVKRQYRKAKEEEKVGLQQLRSTLREKLSTLNKAEETRQRKRKRERQRARFIQNPY</sequence>
<gene>
    <name evidence="2" type="ORF">DPMN_017791</name>
</gene>
<reference evidence="2" key="2">
    <citation type="submission" date="2020-11" db="EMBL/GenBank/DDBJ databases">
        <authorList>
            <person name="McCartney M.A."/>
            <person name="Auch B."/>
            <person name="Kono T."/>
            <person name="Mallez S."/>
            <person name="Becker A."/>
            <person name="Gohl D.M."/>
            <person name="Silverstein K.A.T."/>
            <person name="Koren S."/>
            <person name="Bechman K.B."/>
            <person name="Herman A."/>
            <person name="Abrahante J.E."/>
            <person name="Garbe J."/>
        </authorList>
    </citation>
    <scope>NUCLEOTIDE SEQUENCE</scope>
    <source>
        <strain evidence="2">Duluth1</strain>
        <tissue evidence="2">Whole animal</tissue>
    </source>
</reference>
<organism evidence="2 3">
    <name type="scientific">Dreissena polymorpha</name>
    <name type="common">Zebra mussel</name>
    <name type="synonym">Mytilus polymorpha</name>
    <dbReference type="NCBI Taxonomy" id="45954"/>
    <lineage>
        <taxon>Eukaryota</taxon>
        <taxon>Metazoa</taxon>
        <taxon>Spiralia</taxon>
        <taxon>Lophotrochozoa</taxon>
        <taxon>Mollusca</taxon>
        <taxon>Bivalvia</taxon>
        <taxon>Autobranchia</taxon>
        <taxon>Heteroconchia</taxon>
        <taxon>Euheterodonta</taxon>
        <taxon>Imparidentia</taxon>
        <taxon>Neoheterodontei</taxon>
        <taxon>Myida</taxon>
        <taxon>Dreissenoidea</taxon>
        <taxon>Dreissenidae</taxon>
        <taxon>Dreissena</taxon>
    </lineage>
</organism>
<dbReference type="Proteomes" id="UP000828390">
    <property type="component" value="Unassembled WGS sequence"/>
</dbReference>
<name>A0A9D4S8I6_DREPO</name>
<evidence type="ECO:0000313" key="2">
    <source>
        <dbReference type="EMBL" id="KAH3893642.1"/>
    </source>
</evidence>
<comment type="caution">
    <text evidence="2">The sequence shown here is derived from an EMBL/GenBank/DDBJ whole genome shotgun (WGS) entry which is preliminary data.</text>
</comment>
<proteinExistence type="predicted"/>
<protein>
    <submittedName>
        <fullName evidence="2">Uncharacterized protein</fullName>
    </submittedName>
</protein>
<evidence type="ECO:0000256" key="1">
    <source>
        <dbReference type="SAM" id="MobiDB-lite"/>
    </source>
</evidence>
<feature type="compositionally biased region" description="Basic and acidic residues" evidence="1">
    <location>
        <begin position="68"/>
        <end position="80"/>
    </location>
</feature>
<dbReference type="AlphaFoldDB" id="A0A9D4S8I6"/>
<dbReference type="EMBL" id="JAIWYP010000001">
    <property type="protein sequence ID" value="KAH3893642.1"/>
    <property type="molecule type" value="Genomic_DNA"/>
</dbReference>
<accession>A0A9D4S8I6</accession>
<evidence type="ECO:0000313" key="3">
    <source>
        <dbReference type="Proteomes" id="UP000828390"/>
    </source>
</evidence>
<feature type="region of interest" description="Disordered" evidence="1">
    <location>
        <begin position="68"/>
        <end position="98"/>
    </location>
</feature>